<organism evidence="1 2">
    <name type="scientific">Stenotrophomonas maltophilia phage vB_SmaM_Ps15</name>
    <dbReference type="NCBI Taxonomy" id="3071007"/>
    <lineage>
        <taxon>Viruses</taxon>
        <taxon>Duplodnaviria</taxon>
        <taxon>Heunggongvirae</taxon>
        <taxon>Uroviricota</taxon>
        <taxon>Caudoviricetes</taxon>
        <taxon>Menderavirus</taxon>
        <taxon>Menderavirus Ps15</taxon>
    </lineage>
</organism>
<dbReference type="PROSITE" id="PS51257">
    <property type="entry name" value="PROKAR_LIPOPROTEIN"/>
    <property type="match status" value="1"/>
</dbReference>
<reference evidence="1 2" key="1">
    <citation type="submission" date="2021-12" db="EMBL/GenBank/DDBJ databases">
        <title>Characterization of bacteriophage vB_SmaM_Ps15 infective to Stenotrophomonas maltophila clinical ocular isolates.</title>
        <authorList>
            <person name="Damnjanovic D."/>
            <person name="Vazquez-Campos X."/>
            <person name="Elliott L."/>
            <person name="Willcox M."/>
            <person name="Bridge W.J."/>
        </authorList>
    </citation>
    <scope>NUCLEOTIDE SEQUENCE [LARGE SCALE GENOMIC DNA]</scope>
</reference>
<gene>
    <name evidence="1" type="ORF">SmaMPs15_000192</name>
</gene>
<protein>
    <submittedName>
        <fullName evidence="1">Lipoprotein</fullName>
    </submittedName>
</protein>
<dbReference type="EMBL" id="OL702939">
    <property type="protein sequence ID" value="UMO77343.1"/>
    <property type="molecule type" value="Genomic_DNA"/>
</dbReference>
<evidence type="ECO:0000313" key="1">
    <source>
        <dbReference type="EMBL" id="UMO77343.1"/>
    </source>
</evidence>
<name>A0AAE9JUC4_9CAUD</name>
<keyword evidence="1" id="KW-0449">Lipoprotein</keyword>
<proteinExistence type="predicted"/>
<dbReference type="Proteomes" id="UP000829466">
    <property type="component" value="Segment"/>
</dbReference>
<accession>A0AAE9JUC4</accession>
<sequence>MGSRHPLRSIAEEFIMSKLNKLIVVALAAMSLSACSQERLPYALTSVQATLEDRCANYGGVSSAYITSSEPNSEVDYTIKYFCQKDHWGTIHLKEAKR</sequence>
<keyword evidence="2" id="KW-1185">Reference proteome</keyword>
<evidence type="ECO:0000313" key="2">
    <source>
        <dbReference type="Proteomes" id="UP000829466"/>
    </source>
</evidence>